<accession>A0ABX0XAW7</accession>
<keyword evidence="2" id="KW-0031">Aminopeptidase</keyword>
<dbReference type="RefSeq" id="WP_245184506.1">
    <property type="nucleotide sequence ID" value="NZ_JAATJH010000002.1"/>
</dbReference>
<sequence>MISPNPPSRMIRPTILLVFILCLFAHFPGTGVRAQTAAGYYADQTFTLADTLRGALRPERTSFDVTYYELHLEIDVNERAIAGRVEMDYLVKEPTRRIQLDLFRNMTIDSVVQNGRLLHYDRVENAVFIDLARTQVPDKLVERMTIHYGGVPTVAENAPWDGGFVWALDQRDRTWIGVACEGTGASLWWPNKDYLGDEPDSMLVSITVPKRLYVASNGNLRAEVLLDNRYQKRFDWFVSYPINNYNISLNIGSYVHFSDTYKSFDGEELDLDYYVLDYNEEVARKQFKQVDKMLAAYEHYFGKYPFWDDGYALIETPYLGMEHQSGIAYGNRYMRGYLGGLIPKDMDWDYIIIHETGHEYFGNSISVADHAEMWVHESFTTYMEALYVEYRYGEPDARRYLVTQKPFVRNESPIVGPLGVNFGNFGGSDHYYKGAWILHTLRHVLNDDPLFFGMLRSFYQDNEHSIVNTAQVVDYFSKYAQQDLNPFFEQYLYHPSIPVIQLRERGSRVEYRLRADVAGLALPVGLVIDGKPVRVEATEAWQQLSGDTSIEKIRVDEGRFLVDLEVAEENR</sequence>
<dbReference type="CDD" id="cd09603">
    <property type="entry name" value="M1_APN_like"/>
    <property type="match status" value="1"/>
</dbReference>
<dbReference type="InterPro" id="IPR042097">
    <property type="entry name" value="Aminopeptidase_N-like_N_sf"/>
</dbReference>
<evidence type="ECO:0000313" key="3">
    <source>
        <dbReference type="Proteomes" id="UP000770785"/>
    </source>
</evidence>
<proteinExistence type="predicted"/>
<dbReference type="InterPro" id="IPR014782">
    <property type="entry name" value="Peptidase_M1_dom"/>
</dbReference>
<dbReference type="SUPFAM" id="SSF55486">
    <property type="entry name" value="Metalloproteases ('zincins'), catalytic domain"/>
    <property type="match status" value="1"/>
</dbReference>
<evidence type="ECO:0000259" key="1">
    <source>
        <dbReference type="Pfam" id="PF01433"/>
    </source>
</evidence>
<protein>
    <submittedName>
        <fullName evidence="2">Aminopeptidase N</fullName>
    </submittedName>
</protein>
<dbReference type="Pfam" id="PF01433">
    <property type="entry name" value="Peptidase_M1"/>
    <property type="match status" value="1"/>
</dbReference>
<dbReference type="PANTHER" id="PTHR45726:SF3">
    <property type="entry name" value="LEUKOTRIENE A-4 HYDROLASE"/>
    <property type="match status" value="1"/>
</dbReference>
<dbReference type="Gene3D" id="2.60.40.1730">
    <property type="entry name" value="tricorn interacting facor f3 domain"/>
    <property type="match status" value="1"/>
</dbReference>
<evidence type="ECO:0000313" key="2">
    <source>
        <dbReference type="EMBL" id="NJC26424.1"/>
    </source>
</evidence>
<comment type="caution">
    <text evidence="2">The sequence shown here is derived from an EMBL/GenBank/DDBJ whole genome shotgun (WGS) entry which is preliminary data.</text>
</comment>
<dbReference type="Gene3D" id="1.10.390.10">
    <property type="entry name" value="Neutral Protease Domain 2"/>
    <property type="match status" value="1"/>
</dbReference>
<organism evidence="2 3">
    <name type="scientific">Neolewinella antarctica</name>
    <dbReference type="NCBI Taxonomy" id="442734"/>
    <lineage>
        <taxon>Bacteria</taxon>
        <taxon>Pseudomonadati</taxon>
        <taxon>Bacteroidota</taxon>
        <taxon>Saprospiria</taxon>
        <taxon>Saprospirales</taxon>
        <taxon>Lewinellaceae</taxon>
        <taxon>Neolewinella</taxon>
    </lineage>
</organism>
<dbReference type="GO" id="GO:0004177">
    <property type="term" value="F:aminopeptidase activity"/>
    <property type="evidence" value="ECO:0007669"/>
    <property type="project" value="UniProtKB-KW"/>
</dbReference>
<gene>
    <name evidence="2" type="ORF">GGR27_001923</name>
</gene>
<keyword evidence="3" id="KW-1185">Reference proteome</keyword>
<reference evidence="2 3" key="1">
    <citation type="submission" date="2020-03" db="EMBL/GenBank/DDBJ databases">
        <title>Genomic Encyclopedia of Type Strains, Phase IV (KMG-IV): sequencing the most valuable type-strain genomes for metagenomic binning, comparative biology and taxonomic classification.</title>
        <authorList>
            <person name="Goeker M."/>
        </authorList>
    </citation>
    <scope>NUCLEOTIDE SEQUENCE [LARGE SCALE GENOMIC DNA]</scope>
    <source>
        <strain evidence="2 3">DSM 105096</strain>
    </source>
</reference>
<keyword evidence="2" id="KW-0645">Protease</keyword>
<feature type="domain" description="Peptidase M1 membrane alanine aminopeptidase" evidence="1">
    <location>
        <begin position="289"/>
        <end position="491"/>
    </location>
</feature>
<dbReference type="Proteomes" id="UP000770785">
    <property type="component" value="Unassembled WGS sequence"/>
</dbReference>
<dbReference type="InterPro" id="IPR027268">
    <property type="entry name" value="Peptidase_M4/M1_CTD_sf"/>
</dbReference>
<dbReference type="InterPro" id="IPR034015">
    <property type="entry name" value="M1_LTA4H"/>
</dbReference>
<dbReference type="EMBL" id="JAATJH010000002">
    <property type="protein sequence ID" value="NJC26424.1"/>
    <property type="molecule type" value="Genomic_DNA"/>
</dbReference>
<name>A0ABX0XAW7_9BACT</name>
<dbReference type="SUPFAM" id="SSF63737">
    <property type="entry name" value="Leukotriene A4 hydrolase N-terminal domain"/>
    <property type="match status" value="1"/>
</dbReference>
<keyword evidence="2" id="KW-0378">Hydrolase</keyword>
<dbReference type="PANTHER" id="PTHR45726">
    <property type="entry name" value="LEUKOTRIENE A-4 HYDROLASE"/>
    <property type="match status" value="1"/>
</dbReference>